<dbReference type="EMBL" id="CP073084">
    <property type="protein sequence ID" value="QUE54244.1"/>
    <property type="molecule type" value="Genomic_DNA"/>
</dbReference>
<keyword evidence="1" id="KW-1133">Transmembrane helix</keyword>
<organism evidence="2 3">
    <name type="scientific">Streptococcus oriscaviae</name>
    <dbReference type="NCBI Taxonomy" id="2781599"/>
    <lineage>
        <taxon>Bacteria</taxon>
        <taxon>Bacillati</taxon>
        <taxon>Bacillota</taxon>
        <taxon>Bacilli</taxon>
        <taxon>Lactobacillales</taxon>
        <taxon>Streptococcaceae</taxon>
        <taxon>Streptococcus</taxon>
    </lineage>
</organism>
<dbReference type="Proteomes" id="UP000677616">
    <property type="component" value="Chromosome"/>
</dbReference>
<proteinExistence type="predicted"/>
<evidence type="ECO:0000313" key="3">
    <source>
        <dbReference type="Proteomes" id="UP000677616"/>
    </source>
</evidence>
<reference evidence="2 3" key="1">
    <citation type="submission" date="2021-04" db="EMBL/GenBank/DDBJ databases">
        <title>Complete genome sequence of a novel Streptococcus species.</title>
        <authorList>
            <person name="Teng J.L.L."/>
        </authorList>
    </citation>
    <scope>NUCLEOTIDE SEQUENCE [LARGE SCALE GENOMIC DNA]</scope>
    <source>
        <strain evidence="2 3">HKU75</strain>
    </source>
</reference>
<keyword evidence="1" id="KW-0472">Membrane</keyword>
<keyword evidence="1" id="KW-0812">Transmembrane</keyword>
<dbReference type="InterPro" id="IPR048042">
    <property type="entry name" value="TipC-like"/>
</dbReference>
<name>A0ABX7YLV4_9STRE</name>
<evidence type="ECO:0000256" key="1">
    <source>
        <dbReference type="SAM" id="Phobius"/>
    </source>
</evidence>
<gene>
    <name evidence="2" type="ORF">INT76_10590</name>
</gene>
<dbReference type="NCBIfam" id="NF033863">
    <property type="entry name" value="immun_TipC_fam"/>
    <property type="match status" value="1"/>
</dbReference>
<evidence type="ECO:0000313" key="2">
    <source>
        <dbReference type="EMBL" id="QUE54244.1"/>
    </source>
</evidence>
<dbReference type="RefSeq" id="WP_212570656.1">
    <property type="nucleotide sequence ID" value="NZ_CP073084.1"/>
</dbReference>
<sequence length="242" mass="27892">MKNQRLKNVFVIVIIVTTLFLLSKVLNYYNQKSIYHSLDNVFLEMNYAEVDSGSLEGLPDLSTVLESSQSFREPDRITELPVLVNDPDGGEVSIFVGLEQAFSIEYSKKLGNDTYLYIDYEYRDKKLLGSIEISNSNSSLVWAKSDYWIDKKRGEAVNLQEYLESAYWFSSSKGLPTLQLTEKEELLNYLKPYGIDATWLREKSSYILNDVVLKTWFEKGSQRYSFDNLGNVKIVRSSIMSQ</sequence>
<feature type="transmembrane region" description="Helical" evidence="1">
    <location>
        <begin position="9"/>
        <end position="29"/>
    </location>
</feature>
<keyword evidence="3" id="KW-1185">Reference proteome</keyword>
<protein>
    <submittedName>
        <fullName evidence="2">TipC family immunity protein</fullName>
    </submittedName>
</protein>
<accession>A0ABX7YLV4</accession>